<keyword evidence="3" id="KW-1185">Reference proteome</keyword>
<dbReference type="PATRIC" id="fig|931089.4.peg.417"/>
<dbReference type="AlphaFoldDB" id="A0A0M3Q924"/>
<feature type="region of interest" description="Disordered" evidence="1">
    <location>
        <begin position="1"/>
        <end position="57"/>
    </location>
</feature>
<dbReference type="KEGG" id="cdx:CDES_02055"/>
<gene>
    <name evidence="2" type="ORF">CDES_02055</name>
</gene>
<dbReference type="EMBL" id="CP009220">
    <property type="protein sequence ID" value="ALC04873.1"/>
    <property type="molecule type" value="Genomic_DNA"/>
</dbReference>
<evidence type="ECO:0000313" key="3">
    <source>
        <dbReference type="Proteomes" id="UP000068067"/>
    </source>
</evidence>
<dbReference type="Proteomes" id="UP000068067">
    <property type="component" value="Chromosome"/>
</dbReference>
<dbReference type="STRING" id="931089.CDES_02055"/>
<name>A0A0M3Q924_9CORY</name>
<dbReference type="CDD" id="cd20742">
    <property type="entry name" value="FIX_vWA-like"/>
    <property type="match status" value="1"/>
</dbReference>
<evidence type="ECO:0000256" key="1">
    <source>
        <dbReference type="SAM" id="MobiDB-lite"/>
    </source>
</evidence>
<evidence type="ECO:0000313" key="2">
    <source>
        <dbReference type="EMBL" id="ALC04873.1"/>
    </source>
</evidence>
<accession>A0A0M3Q924</accession>
<dbReference type="OrthoDB" id="4428070at2"/>
<proteinExistence type="predicted"/>
<protein>
    <submittedName>
        <fullName evidence="2">Uncharacterized protein</fullName>
    </submittedName>
</protein>
<organism evidence="2 3">
    <name type="scientific">Corynebacterium deserti GIMN1.010</name>
    <dbReference type="NCBI Taxonomy" id="931089"/>
    <lineage>
        <taxon>Bacteria</taxon>
        <taxon>Bacillati</taxon>
        <taxon>Actinomycetota</taxon>
        <taxon>Actinomycetes</taxon>
        <taxon>Mycobacteriales</taxon>
        <taxon>Corynebacteriaceae</taxon>
        <taxon>Corynebacterium</taxon>
    </lineage>
</organism>
<sequence length="361" mass="39529">MAEADNGTGPYSRDTDGDGLSDQHEVEVIGIDPLSTDTDGDGLDDRYEDEHREDEGLDPLFAEAPRMTKKEHALEFAKGAFAGDFLPGDSIAWLSGNLSAIGAGLVPAIGWAFGTLGDLRDIIANVIQRDWVSVSFNLGGLVPYGGDAANASRKVMAFVKANPHLIAGVGALVVTHKYLPENIKTEILKKIWKSWDFHIHAGSDPKALKRLQKSGRINLDVLEEVMHGPLHVRGESVKFMSHWKQGETQLAHTLRTTSRNVSTQVRVNTDRCVQVCNSVRRDFDVVADGVAHESKVGYVALTENIRSQMNSDAYLVNRGDITAAHWHFYPSGITSQVGANKNVIALLEEKGIKYTIHLPRS</sequence>
<feature type="compositionally biased region" description="Basic and acidic residues" evidence="1">
    <location>
        <begin position="43"/>
        <end position="54"/>
    </location>
</feature>
<reference evidence="2 3" key="1">
    <citation type="submission" date="2014-08" db="EMBL/GenBank/DDBJ databases">
        <title>Complete genome sequence of Corynebacterium deserti GIMN1.010 (=DSM 45689), isolated from desert sand in western China.</title>
        <authorList>
            <person name="Ruckert C."/>
            <person name="Albersmeier A."/>
            <person name="Kalinowski J."/>
        </authorList>
    </citation>
    <scope>NUCLEOTIDE SEQUENCE [LARGE SCALE GENOMIC DNA]</scope>
    <source>
        <strain evidence="2 3">GIMN1.010</strain>
    </source>
</reference>
<feature type="compositionally biased region" description="Basic and acidic residues" evidence="1">
    <location>
        <begin position="13"/>
        <end position="27"/>
    </location>
</feature>
<dbReference type="RefSeq" id="WP_053544028.1">
    <property type="nucleotide sequence ID" value="NZ_CP009220.1"/>
</dbReference>